<evidence type="ECO:0000313" key="1">
    <source>
        <dbReference type="EMBL" id="TEA17595.1"/>
    </source>
</evidence>
<reference evidence="1 2" key="1">
    <citation type="submission" date="2018-11" db="EMBL/GenBank/DDBJ databases">
        <title>Genome sequence and assembly of Colletotrichum sidae.</title>
        <authorList>
            <person name="Gan P."/>
            <person name="Shirasu K."/>
        </authorList>
    </citation>
    <scope>NUCLEOTIDE SEQUENCE [LARGE SCALE GENOMIC DNA]</scope>
    <source>
        <strain evidence="1 2">CBS 518.97</strain>
    </source>
</reference>
<dbReference type="PANTHER" id="PTHR46411">
    <property type="entry name" value="FAMILY ATPASE, PUTATIVE-RELATED"/>
    <property type="match status" value="1"/>
</dbReference>
<gene>
    <name evidence="1" type="ORF">C8034_v012246</name>
</gene>
<evidence type="ECO:0000313" key="2">
    <source>
        <dbReference type="Proteomes" id="UP000295604"/>
    </source>
</evidence>
<organism evidence="1 2">
    <name type="scientific">Colletotrichum sidae</name>
    <dbReference type="NCBI Taxonomy" id="1347389"/>
    <lineage>
        <taxon>Eukaryota</taxon>
        <taxon>Fungi</taxon>
        <taxon>Dikarya</taxon>
        <taxon>Ascomycota</taxon>
        <taxon>Pezizomycotina</taxon>
        <taxon>Sordariomycetes</taxon>
        <taxon>Hypocreomycetidae</taxon>
        <taxon>Glomerellales</taxon>
        <taxon>Glomerellaceae</taxon>
        <taxon>Colletotrichum</taxon>
        <taxon>Colletotrichum orbiculare species complex</taxon>
    </lineage>
</organism>
<name>A0A4R8TI43_9PEZI</name>
<comment type="caution">
    <text evidence="1">The sequence shown here is derived from an EMBL/GenBank/DDBJ whole genome shotgun (WGS) entry which is preliminary data.</text>
</comment>
<protein>
    <recommendedName>
        <fullName evidence="3">ATPase AAA-type core domain-containing protein</fullName>
    </recommendedName>
</protein>
<evidence type="ECO:0008006" key="3">
    <source>
        <dbReference type="Google" id="ProtNLM"/>
    </source>
</evidence>
<keyword evidence="2" id="KW-1185">Reference proteome</keyword>
<accession>A0A4R8TI43</accession>
<dbReference type="Proteomes" id="UP000295604">
    <property type="component" value="Unassembled WGS sequence"/>
</dbReference>
<dbReference type="PANTHER" id="PTHR46411:SF3">
    <property type="entry name" value="AAA+ ATPASE DOMAIN-CONTAINING PROTEIN"/>
    <property type="match status" value="1"/>
</dbReference>
<sequence length="90" mass="9896">MPLYAVSSGALGHEAAQIHDRLSGILELASHWKAVLLLEEADVFVAQRTIADIERNASVSVFLRELEYCRGSLLHTTKQAEVAFISLCNT</sequence>
<proteinExistence type="predicted"/>
<dbReference type="EMBL" id="QAPF01000084">
    <property type="protein sequence ID" value="TEA17595.1"/>
    <property type="molecule type" value="Genomic_DNA"/>
</dbReference>
<dbReference type="AlphaFoldDB" id="A0A4R8TI43"/>